<dbReference type="PANTHER" id="PTHR10961:SF7">
    <property type="entry name" value="FAD DEPENDENT OXIDOREDUCTASE DOMAIN-CONTAINING PROTEIN"/>
    <property type="match status" value="1"/>
</dbReference>
<accession>A0AA37XL34</accession>
<dbReference type="InterPro" id="IPR036188">
    <property type="entry name" value="FAD/NAD-bd_sf"/>
</dbReference>
<evidence type="ECO:0000256" key="2">
    <source>
        <dbReference type="ARBA" id="ARBA00022630"/>
    </source>
</evidence>
<evidence type="ECO:0000313" key="8">
    <source>
        <dbReference type="Proteomes" id="UP000268310"/>
    </source>
</evidence>
<dbReference type="GO" id="GO:0008115">
    <property type="term" value="F:sarcosine oxidase activity"/>
    <property type="evidence" value="ECO:0007669"/>
    <property type="project" value="TreeGrafter"/>
</dbReference>
<dbReference type="GO" id="GO:0050660">
    <property type="term" value="F:flavin adenine dinucleotide binding"/>
    <property type="evidence" value="ECO:0007669"/>
    <property type="project" value="InterPro"/>
</dbReference>
<dbReference type="RefSeq" id="WP_123936235.1">
    <property type="nucleotide sequence ID" value="NZ_BSUW01000001.1"/>
</dbReference>
<evidence type="ECO:0000256" key="1">
    <source>
        <dbReference type="ARBA" id="ARBA00001974"/>
    </source>
</evidence>
<dbReference type="EMBL" id="CP027783">
    <property type="protein sequence ID" value="AYW48426.1"/>
    <property type="molecule type" value="Genomic_DNA"/>
</dbReference>
<keyword evidence="8" id="KW-1185">Reference proteome</keyword>
<dbReference type="Proteomes" id="UP001157039">
    <property type="component" value="Unassembled WGS sequence"/>
</dbReference>
<dbReference type="Pfam" id="PF01266">
    <property type="entry name" value="DAO"/>
    <property type="match status" value="1"/>
</dbReference>
<dbReference type="Gene3D" id="3.50.50.60">
    <property type="entry name" value="FAD/NAD(P)-binding domain"/>
    <property type="match status" value="1"/>
</dbReference>
<dbReference type="SUPFAM" id="SSF51905">
    <property type="entry name" value="FAD/NAD(P)-binding domain"/>
    <property type="match status" value="1"/>
</dbReference>
<reference evidence="6 8" key="1">
    <citation type="journal article" date="2012" name="Int. J. Syst. Evol. Microbiol.">
        <title>Characterization of Tetragenococcus strains from sugar thick juice reveals a novel species, Tetragenococcus osmophilus sp. nov., and divides Tetragenococcus halophilus into two subspecies, T. halophilus subsp. halophilus subsp. nov. and T. halophilus subsp. flandriensis subsp. nov.</title>
        <authorList>
            <person name="Juste A."/>
            <person name="Van Trappen S."/>
            <person name="Verreth C."/>
            <person name="Cleenwerck I."/>
            <person name="De Vos P."/>
            <person name="Lievens B."/>
            <person name="Willems K.A."/>
        </authorList>
    </citation>
    <scope>NUCLEOTIDE SEQUENCE [LARGE SCALE GENOMIC DNA]</scope>
    <source>
        <strain evidence="6 8">JCM 31126</strain>
    </source>
</reference>
<evidence type="ECO:0000259" key="5">
    <source>
        <dbReference type="Pfam" id="PF01266"/>
    </source>
</evidence>
<dbReference type="KEGG" id="too:C7K38_08640"/>
<sequence length="384" mass="42800">MLYDVIIVGAGSMGMAAGYYLTESGQTVALVDAFDPPHEAGSHHGKTRLIRHAYGEGSSYVPLVLHAQNLWEELDKKTEERIFAKTGVLNFGLKGSTFLNTVEQSAKKHQLPLQIMSAEEINQYWSGFQLNKGLIGYFESNSGVLFSENAIRTYRILAEKNGADVYTNSHIQSIDTQTDQVTVQLEGEKLTGKKLLITAGKGTNQVTSLLNIKLPLTPLRKTFSWLNAAQNSHYKEGVFPGWSYADENSTYYGFPNMDGTGLKIGRHDGGRPLDDPQELEPFDSYPEDEHEVVDFVRKHFSKNIELSEGKVCTYTSTPDEDFIIDYLPGYENILVACGFSGHGFKFASGIGDSLAKMLMYKEPAVSLENFRLNRFSDSFSFFSK</sequence>
<gene>
    <name evidence="7" type="primary">solA</name>
    <name evidence="6" type="ORF">C7K38_08640</name>
    <name evidence="7" type="ORF">GCM10025885_09030</name>
</gene>
<dbReference type="NCBIfam" id="NF008425">
    <property type="entry name" value="PRK11259.1"/>
    <property type="match status" value="1"/>
</dbReference>
<evidence type="ECO:0000313" key="7">
    <source>
        <dbReference type="EMBL" id="GMA71854.1"/>
    </source>
</evidence>
<proteinExistence type="predicted"/>
<reference evidence="7 9" key="2">
    <citation type="journal article" date="2014" name="Int. J. Syst. Evol. Microbiol.">
        <title>Complete genome sequence of Corynebacterium casei LMG S-19264T (=DSM 44701T), isolated from a smear-ripened cheese.</title>
        <authorList>
            <consortium name="US DOE Joint Genome Institute (JGI-PGF)"/>
            <person name="Walter F."/>
            <person name="Albersmeier A."/>
            <person name="Kalinowski J."/>
            <person name="Ruckert C."/>
        </authorList>
    </citation>
    <scope>NUCLEOTIDE SEQUENCE [LARGE SCALE GENOMIC DNA]</scope>
    <source>
        <strain evidence="7 9">NBRC 114545</strain>
    </source>
</reference>
<organism evidence="7 9">
    <name type="scientific">Tetragenococcus osmophilus</name>
    <dbReference type="NCBI Taxonomy" id="526944"/>
    <lineage>
        <taxon>Bacteria</taxon>
        <taxon>Bacillati</taxon>
        <taxon>Bacillota</taxon>
        <taxon>Bacilli</taxon>
        <taxon>Lactobacillales</taxon>
        <taxon>Enterococcaceae</taxon>
        <taxon>Tetragenococcus</taxon>
    </lineage>
</organism>
<dbReference type="GO" id="GO:0005829">
    <property type="term" value="C:cytosol"/>
    <property type="evidence" value="ECO:0007669"/>
    <property type="project" value="TreeGrafter"/>
</dbReference>
<reference evidence="6" key="3">
    <citation type="submission" date="2018-03" db="EMBL/GenBank/DDBJ databases">
        <authorList>
            <person name="Jeon C.O."/>
        </authorList>
    </citation>
    <scope>NUCLEOTIDE SEQUENCE</scope>
    <source>
        <strain evidence="6">JCM 31126</strain>
    </source>
</reference>
<dbReference type="EMBL" id="BSUW01000001">
    <property type="protein sequence ID" value="GMA71854.1"/>
    <property type="molecule type" value="Genomic_DNA"/>
</dbReference>
<name>A0AA37XL34_9ENTE</name>
<dbReference type="Gene3D" id="3.30.9.10">
    <property type="entry name" value="D-Amino Acid Oxidase, subunit A, domain 2"/>
    <property type="match status" value="1"/>
</dbReference>
<keyword evidence="2" id="KW-0285">Flavoprotein</keyword>
<dbReference type="Proteomes" id="UP000268310">
    <property type="component" value="Chromosome"/>
</dbReference>
<evidence type="ECO:0000313" key="6">
    <source>
        <dbReference type="EMBL" id="AYW48426.1"/>
    </source>
</evidence>
<dbReference type="AlphaFoldDB" id="A0AA37XL34"/>
<comment type="cofactor">
    <cofactor evidence="1">
        <name>FAD</name>
        <dbReference type="ChEBI" id="CHEBI:57692"/>
    </cofactor>
</comment>
<evidence type="ECO:0000313" key="9">
    <source>
        <dbReference type="Proteomes" id="UP001157039"/>
    </source>
</evidence>
<keyword evidence="4" id="KW-0560">Oxidoreductase</keyword>
<protein>
    <submittedName>
        <fullName evidence="7">N-methyl-L-tryptophan oxidase</fullName>
    </submittedName>
</protein>
<dbReference type="InterPro" id="IPR006076">
    <property type="entry name" value="FAD-dep_OxRdtase"/>
</dbReference>
<dbReference type="InterPro" id="IPR045170">
    <property type="entry name" value="MTOX"/>
</dbReference>
<keyword evidence="3" id="KW-0274">FAD</keyword>
<dbReference type="PANTHER" id="PTHR10961">
    <property type="entry name" value="PEROXISOMAL SARCOSINE OXIDASE"/>
    <property type="match status" value="1"/>
</dbReference>
<dbReference type="SUPFAM" id="SSF54373">
    <property type="entry name" value="FAD-linked reductases, C-terminal domain"/>
    <property type="match status" value="1"/>
</dbReference>
<evidence type="ECO:0000256" key="4">
    <source>
        <dbReference type="ARBA" id="ARBA00023002"/>
    </source>
</evidence>
<feature type="domain" description="FAD dependent oxidoreductase" evidence="5">
    <location>
        <begin position="4"/>
        <end position="356"/>
    </location>
</feature>
<reference evidence="7" key="4">
    <citation type="submission" date="2023-02" db="EMBL/GenBank/DDBJ databases">
        <authorList>
            <person name="Sun Q."/>
            <person name="Mori K."/>
        </authorList>
    </citation>
    <scope>NUCLEOTIDE SEQUENCE</scope>
    <source>
        <strain evidence="7">NBRC 114545</strain>
    </source>
</reference>
<evidence type="ECO:0000256" key="3">
    <source>
        <dbReference type="ARBA" id="ARBA00022827"/>
    </source>
</evidence>